<sequence>MKPINTDSLPPTKSRPKRAGHPRVRDSLLPPTVSLAIYKHLQRPDQSPSSESVVGDRSNSLALKTAFQFFLVHCAFKVPDLGVMVSFSLPARKNWSCVIVTIEMVVLQLYKECLRRAKYVGHQQHNTALLVEMVRQQFKKHKHEIDPDKIQKLKDDAARGLINHMLYESEKMSGRKFSKSA</sequence>
<comment type="caution">
    <text evidence="3">The sequence shown here is derived from an EMBL/GenBank/DDBJ whole genome shotgun (WGS) entry which is preliminary data.</text>
</comment>
<feature type="domain" description="Complex 1 LYR protein" evidence="2">
    <location>
        <begin position="106"/>
        <end position="159"/>
    </location>
</feature>
<organism evidence="3 4">
    <name type="scientific">Linum tenue</name>
    <dbReference type="NCBI Taxonomy" id="586396"/>
    <lineage>
        <taxon>Eukaryota</taxon>
        <taxon>Viridiplantae</taxon>
        <taxon>Streptophyta</taxon>
        <taxon>Embryophyta</taxon>
        <taxon>Tracheophyta</taxon>
        <taxon>Spermatophyta</taxon>
        <taxon>Magnoliopsida</taxon>
        <taxon>eudicotyledons</taxon>
        <taxon>Gunneridae</taxon>
        <taxon>Pentapetalae</taxon>
        <taxon>rosids</taxon>
        <taxon>fabids</taxon>
        <taxon>Malpighiales</taxon>
        <taxon>Linaceae</taxon>
        <taxon>Linum</taxon>
    </lineage>
</organism>
<dbReference type="CDD" id="cd20251">
    <property type="entry name" value="Complex1_LYR_SF"/>
    <property type="match status" value="1"/>
</dbReference>
<keyword evidence="4" id="KW-1185">Reference proteome</keyword>
<feature type="region of interest" description="Disordered" evidence="1">
    <location>
        <begin position="1"/>
        <end position="28"/>
    </location>
</feature>
<evidence type="ECO:0000313" key="4">
    <source>
        <dbReference type="Proteomes" id="UP001154282"/>
    </source>
</evidence>
<dbReference type="EMBL" id="CAMGYJ010000011">
    <property type="protein sequence ID" value="CAI0626119.1"/>
    <property type="molecule type" value="Genomic_DNA"/>
</dbReference>
<proteinExistence type="predicted"/>
<evidence type="ECO:0000256" key="1">
    <source>
        <dbReference type="SAM" id="MobiDB-lite"/>
    </source>
</evidence>
<feature type="compositionally biased region" description="Polar residues" evidence="1">
    <location>
        <begin position="1"/>
        <end position="11"/>
    </location>
</feature>
<dbReference type="Pfam" id="PF05347">
    <property type="entry name" value="Complex1_LYR"/>
    <property type="match status" value="1"/>
</dbReference>
<name>A0AAV0RYZ2_9ROSI</name>
<evidence type="ECO:0000259" key="2">
    <source>
        <dbReference type="Pfam" id="PF05347"/>
    </source>
</evidence>
<dbReference type="AlphaFoldDB" id="A0AAV0RYZ2"/>
<evidence type="ECO:0000313" key="3">
    <source>
        <dbReference type="EMBL" id="CAI0626119.1"/>
    </source>
</evidence>
<dbReference type="Proteomes" id="UP001154282">
    <property type="component" value="Unassembled WGS sequence"/>
</dbReference>
<gene>
    <name evidence="3" type="ORF">LITE_LOCUS50718</name>
</gene>
<protein>
    <recommendedName>
        <fullName evidence="2">Complex 1 LYR protein domain-containing protein</fullName>
    </recommendedName>
</protein>
<accession>A0AAV0RYZ2</accession>
<dbReference type="PANTHER" id="PTHR47579">
    <property type="entry name" value="COMPLEX 1 LYR PROTEIN"/>
    <property type="match status" value="1"/>
</dbReference>
<dbReference type="InterPro" id="IPR008011">
    <property type="entry name" value="Complex1_LYR_dom"/>
</dbReference>
<dbReference type="PANTHER" id="PTHR47579:SF3">
    <property type="entry name" value="COMPLEX 1 LYR PROTEIN DOMAIN-CONTAINING PROTEIN"/>
    <property type="match status" value="1"/>
</dbReference>
<reference evidence="3" key="1">
    <citation type="submission" date="2022-08" db="EMBL/GenBank/DDBJ databases">
        <authorList>
            <person name="Gutierrez-Valencia J."/>
        </authorList>
    </citation>
    <scope>NUCLEOTIDE SEQUENCE</scope>
</reference>